<evidence type="ECO:0000256" key="1">
    <source>
        <dbReference type="SAM" id="Phobius"/>
    </source>
</evidence>
<keyword evidence="3" id="KW-1185">Reference proteome</keyword>
<dbReference type="EMBL" id="JAKOAV010000012">
    <property type="protein sequence ID" value="MDF9408334.1"/>
    <property type="molecule type" value="Genomic_DNA"/>
</dbReference>
<keyword evidence="1" id="KW-0472">Membrane</keyword>
<gene>
    <name evidence="2" type="ORF">L7E55_08185</name>
</gene>
<dbReference type="SUPFAM" id="SSF53187">
    <property type="entry name" value="Zn-dependent exopeptidases"/>
    <property type="match status" value="1"/>
</dbReference>
<evidence type="ECO:0000313" key="3">
    <source>
        <dbReference type="Proteomes" id="UP001154312"/>
    </source>
</evidence>
<keyword evidence="1" id="KW-1133">Transmembrane helix</keyword>
<reference evidence="2" key="1">
    <citation type="submission" date="2022-02" db="EMBL/GenBank/DDBJ databases">
        <authorList>
            <person name="Leng L."/>
        </authorList>
    </citation>
    <scope>NUCLEOTIDE SEQUENCE</scope>
    <source>
        <strain evidence="2">JI</strain>
    </source>
</reference>
<organism evidence="2 3">
    <name type="scientific">Pelotomaculum isophthalicicum JI</name>
    <dbReference type="NCBI Taxonomy" id="947010"/>
    <lineage>
        <taxon>Bacteria</taxon>
        <taxon>Bacillati</taxon>
        <taxon>Bacillota</taxon>
        <taxon>Clostridia</taxon>
        <taxon>Eubacteriales</taxon>
        <taxon>Desulfotomaculaceae</taxon>
        <taxon>Pelotomaculum</taxon>
    </lineage>
</organism>
<evidence type="ECO:0000313" key="2">
    <source>
        <dbReference type="EMBL" id="MDF9408334.1"/>
    </source>
</evidence>
<dbReference type="Pfam" id="PF07454">
    <property type="entry name" value="SpoIIP"/>
    <property type="match status" value="1"/>
</dbReference>
<dbReference type="AlphaFoldDB" id="A0A9X4JT85"/>
<sequence length="355" mass="38366">MYPLPAAGRLRYMRAGHVCKFIALAGVVLMPLLLFFQVTGAAALMTLKESAGRIPEEVIAVFYQREPLKILQCALPVLCWGGFEEDSRTDSLSQSLLDSLGAVVQVNLCSPVAVLRSQMPLLVMSEPRGVVAVSRSGDAHPVNPVPVNKVSALLGDSLVIIYNTHTGETYSMTDRVERLDGRQGGVVTVAAALQDTLEGKYGIKVARSDRINDANYDNAYIESEKTAKELLADNPKARVVFDIHRDAAKSREQSLVTVNGEKVAPILFITGSGARKSSAGLQQNYAFAAKLSGKVNEMYPGLSLGVRVKNSNYNQYLHPHAVLVEIGTSKNSVEEAVRSAVLLADVVVRVITEES</sequence>
<keyword evidence="1" id="KW-0812">Transmembrane</keyword>
<comment type="caution">
    <text evidence="2">The sequence shown here is derived from an EMBL/GenBank/DDBJ whole genome shotgun (WGS) entry which is preliminary data.</text>
</comment>
<feature type="transmembrane region" description="Helical" evidence="1">
    <location>
        <begin position="21"/>
        <end position="45"/>
    </location>
</feature>
<proteinExistence type="predicted"/>
<dbReference type="RefSeq" id="WP_277443639.1">
    <property type="nucleotide sequence ID" value="NZ_JAKOAV010000012.1"/>
</dbReference>
<dbReference type="NCBIfam" id="TIGR02867">
    <property type="entry name" value="spore_II_P"/>
    <property type="match status" value="1"/>
</dbReference>
<accession>A0A9X4JT85</accession>
<name>A0A9X4JT85_9FIRM</name>
<dbReference type="InterPro" id="IPR010897">
    <property type="entry name" value="Spore_II_P"/>
</dbReference>
<dbReference type="Proteomes" id="UP001154312">
    <property type="component" value="Unassembled WGS sequence"/>
</dbReference>
<protein>
    <submittedName>
        <fullName evidence="2">Stage II sporulation protein P</fullName>
    </submittedName>
</protein>